<keyword evidence="3" id="KW-1185">Reference proteome</keyword>
<dbReference type="EMBL" id="RYZH01000023">
    <property type="protein sequence ID" value="RUL87299.1"/>
    <property type="molecule type" value="Genomic_DNA"/>
</dbReference>
<protein>
    <submittedName>
        <fullName evidence="2">Uncharacterized protein</fullName>
    </submittedName>
</protein>
<evidence type="ECO:0000313" key="3">
    <source>
        <dbReference type="Proteomes" id="UP000280296"/>
    </source>
</evidence>
<sequence>MPPESNDLARLAEAVEALRREVARLSDRVAAIESASSGASPDPVSQELVYVISAAVAAFLGKRAHVRQIRLLGSAAWAQQGRVTVQASHRLGGPHGA</sequence>
<gene>
    <name evidence="2" type="ORF">TsocGM_13050</name>
</gene>
<comment type="caution">
    <text evidence="2">The sequence shown here is derived from an EMBL/GenBank/DDBJ whole genome shotgun (WGS) entry which is preliminary data.</text>
</comment>
<keyword evidence="1" id="KW-0175">Coiled coil</keyword>
<dbReference type="OrthoDB" id="292292at2"/>
<reference evidence="2 3" key="2">
    <citation type="submission" date="2019-01" db="EMBL/GenBank/DDBJ databases">
        <title>Tautonia sociabilis, a novel thermotolerant planctomycete of Isosphaeraceae family, isolated from a 4000 m deep subterranean habitat.</title>
        <authorList>
            <person name="Kovaleva O.L."/>
            <person name="Elcheninov A.G."/>
            <person name="Van Heerden E."/>
            <person name="Toshchakov S.V."/>
            <person name="Novikov A."/>
            <person name="Bonch-Osmolovskaya E.A."/>
            <person name="Kublanov I.V."/>
        </authorList>
    </citation>
    <scope>NUCLEOTIDE SEQUENCE [LARGE SCALE GENOMIC DNA]</scope>
    <source>
        <strain evidence="2 3">GM2012</strain>
    </source>
</reference>
<name>A0A432MJ26_9BACT</name>
<evidence type="ECO:0000313" key="2">
    <source>
        <dbReference type="EMBL" id="RUL87299.1"/>
    </source>
</evidence>
<reference evidence="2 3" key="1">
    <citation type="submission" date="2018-12" db="EMBL/GenBank/DDBJ databases">
        <authorList>
            <person name="Toschakov S.V."/>
        </authorList>
    </citation>
    <scope>NUCLEOTIDE SEQUENCE [LARGE SCALE GENOMIC DNA]</scope>
    <source>
        <strain evidence="2 3">GM2012</strain>
    </source>
</reference>
<dbReference type="Proteomes" id="UP000280296">
    <property type="component" value="Unassembled WGS sequence"/>
</dbReference>
<dbReference type="RefSeq" id="WP_126725812.1">
    <property type="nucleotide sequence ID" value="NZ_RYZH01000023.1"/>
</dbReference>
<proteinExistence type="predicted"/>
<evidence type="ECO:0000256" key="1">
    <source>
        <dbReference type="SAM" id="Coils"/>
    </source>
</evidence>
<dbReference type="AlphaFoldDB" id="A0A432MJ26"/>
<organism evidence="2 3">
    <name type="scientific">Tautonia sociabilis</name>
    <dbReference type="NCBI Taxonomy" id="2080755"/>
    <lineage>
        <taxon>Bacteria</taxon>
        <taxon>Pseudomonadati</taxon>
        <taxon>Planctomycetota</taxon>
        <taxon>Planctomycetia</taxon>
        <taxon>Isosphaerales</taxon>
        <taxon>Isosphaeraceae</taxon>
        <taxon>Tautonia</taxon>
    </lineage>
</organism>
<feature type="coiled-coil region" evidence="1">
    <location>
        <begin position="8"/>
        <end position="35"/>
    </location>
</feature>
<accession>A0A432MJ26</accession>